<accession>A0AC34FDR0</accession>
<sequence length="185" mass="21751">MVIHLIAKDKKEKLQFEEKCKIKIDAVSKLLLVEPENEVFNIILKKGAVHGNAQLIRQRFFPTLLTQITINNAQTVKFKEILVGWIDKHEVLERERFIQLLKDSNIYDLFYLKSVERGNPRKRKAKDISYEMENNDEDGKNGTAEKKLTKCRMLLRKRYKRFCLPCKPSLDEECITGNIIDYAHQ</sequence>
<evidence type="ECO:0000313" key="1">
    <source>
        <dbReference type="Proteomes" id="UP000887579"/>
    </source>
</evidence>
<reference evidence="2" key="1">
    <citation type="submission" date="2022-11" db="UniProtKB">
        <authorList>
            <consortium name="WormBaseParasite"/>
        </authorList>
    </citation>
    <scope>IDENTIFICATION</scope>
</reference>
<dbReference type="WBParaSite" id="ES5_v2.g15462.t1">
    <property type="protein sequence ID" value="ES5_v2.g15462.t1"/>
    <property type="gene ID" value="ES5_v2.g15462"/>
</dbReference>
<dbReference type="Proteomes" id="UP000887579">
    <property type="component" value="Unplaced"/>
</dbReference>
<name>A0AC34FDR0_9BILA</name>
<proteinExistence type="predicted"/>
<protein>
    <submittedName>
        <fullName evidence="2">Uncharacterized protein</fullName>
    </submittedName>
</protein>
<evidence type="ECO:0000313" key="2">
    <source>
        <dbReference type="WBParaSite" id="ES5_v2.g15462.t1"/>
    </source>
</evidence>
<organism evidence="1 2">
    <name type="scientific">Panagrolaimus sp. ES5</name>
    <dbReference type="NCBI Taxonomy" id="591445"/>
    <lineage>
        <taxon>Eukaryota</taxon>
        <taxon>Metazoa</taxon>
        <taxon>Ecdysozoa</taxon>
        <taxon>Nematoda</taxon>
        <taxon>Chromadorea</taxon>
        <taxon>Rhabditida</taxon>
        <taxon>Tylenchina</taxon>
        <taxon>Panagrolaimomorpha</taxon>
        <taxon>Panagrolaimoidea</taxon>
        <taxon>Panagrolaimidae</taxon>
        <taxon>Panagrolaimus</taxon>
    </lineage>
</organism>